<proteinExistence type="predicted"/>
<dbReference type="VEuPathDB" id="FungiDB:RhiirA1_448417"/>
<organism evidence="1 2">
    <name type="scientific">Rhizophagus irregularis</name>
    <dbReference type="NCBI Taxonomy" id="588596"/>
    <lineage>
        <taxon>Eukaryota</taxon>
        <taxon>Fungi</taxon>
        <taxon>Fungi incertae sedis</taxon>
        <taxon>Mucoromycota</taxon>
        <taxon>Glomeromycotina</taxon>
        <taxon>Glomeromycetes</taxon>
        <taxon>Glomerales</taxon>
        <taxon>Glomeraceae</taxon>
        <taxon>Rhizophagus</taxon>
    </lineage>
</organism>
<evidence type="ECO:0000313" key="2">
    <source>
        <dbReference type="Proteomes" id="UP000232688"/>
    </source>
</evidence>
<reference evidence="1 2" key="2">
    <citation type="submission" date="2017-10" db="EMBL/GenBank/DDBJ databases">
        <title>Genome analyses suggest a sexual origin of heterokaryosis in a supposedly ancient asexual fungus.</title>
        <authorList>
            <person name="Corradi N."/>
            <person name="Sedzielewska K."/>
            <person name="Noel J."/>
            <person name="Charron P."/>
            <person name="Farinelli L."/>
            <person name="Marton T."/>
            <person name="Kruger M."/>
            <person name="Pelin A."/>
            <person name="Brachmann A."/>
            <person name="Corradi N."/>
        </authorList>
    </citation>
    <scope>NUCLEOTIDE SEQUENCE [LARGE SCALE GENOMIC DNA]</scope>
    <source>
        <strain evidence="1 2">A1</strain>
    </source>
</reference>
<gene>
    <name evidence="1" type="ORF">RhiirA1_448417</name>
</gene>
<dbReference type="Proteomes" id="UP000232688">
    <property type="component" value="Unassembled WGS sequence"/>
</dbReference>
<name>A0A2N0SJQ8_9GLOM</name>
<reference evidence="1 2" key="1">
    <citation type="submission" date="2017-10" db="EMBL/GenBank/DDBJ databases">
        <title>Extensive intraspecific genome diversity in a model arbuscular mycorrhizal fungus.</title>
        <authorList>
            <person name="Chen E.C.H."/>
            <person name="Morin E."/>
            <person name="Baudet D."/>
            <person name="Noel J."/>
            <person name="Ndikumana S."/>
            <person name="Charron P."/>
            <person name="St-Onge C."/>
            <person name="Giorgi J."/>
            <person name="Grigoriev I.V."/>
            <person name="Roux C."/>
            <person name="Martin F.M."/>
            <person name="Corradi N."/>
        </authorList>
    </citation>
    <scope>NUCLEOTIDE SEQUENCE [LARGE SCALE GENOMIC DNA]</scope>
    <source>
        <strain evidence="1 2">A1</strain>
    </source>
</reference>
<evidence type="ECO:0000313" key="1">
    <source>
        <dbReference type="EMBL" id="PKC75791.1"/>
    </source>
</evidence>
<dbReference type="AlphaFoldDB" id="A0A2N0SJQ8"/>
<protein>
    <submittedName>
        <fullName evidence="1">Uncharacterized protein</fullName>
    </submittedName>
</protein>
<dbReference type="VEuPathDB" id="FungiDB:RhiirFUN_016555"/>
<accession>A0A2N0SJQ8</accession>
<comment type="caution">
    <text evidence="1">The sequence shown here is derived from an EMBL/GenBank/DDBJ whole genome shotgun (WGS) entry which is preliminary data.</text>
</comment>
<dbReference type="EMBL" id="LLXH01000016">
    <property type="protein sequence ID" value="PKC75791.1"/>
    <property type="molecule type" value="Genomic_DNA"/>
</dbReference>
<sequence length="188" mass="20361">MFKNLDSFSLSLTDGNISKHCMSKLTTTSIQNQGVGFWEIGSNLDTEIPKAYLSVFGVDVNSWFLSAWASGRSGFAGTAGSVGIVNSGTASFASQSGFTILENNVDCQSVSICHDQTIIRSNSRIECKVSCQSSGDVIDKPHCIQDMKNLIPAESLSYLFDKAIKKGKKKVFLVADGRIKNKTARSMK</sequence>